<dbReference type="AlphaFoldDB" id="A0A0C4DHX7"/>
<organism evidence="2 3">
    <name type="scientific">Fusarium oxysporum (strain Fo5176)</name>
    <name type="common">Fusarium vascular wilt</name>
    <dbReference type="NCBI Taxonomy" id="660025"/>
    <lineage>
        <taxon>Eukaryota</taxon>
        <taxon>Fungi</taxon>
        <taxon>Dikarya</taxon>
        <taxon>Ascomycota</taxon>
        <taxon>Pezizomycotina</taxon>
        <taxon>Sordariomycetes</taxon>
        <taxon>Hypocreomycetidae</taxon>
        <taxon>Hypocreales</taxon>
        <taxon>Nectriaceae</taxon>
        <taxon>Fusarium</taxon>
        <taxon>Fusarium oxysporum species complex</taxon>
    </lineage>
</organism>
<evidence type="ECO:0000313" key="2">
    <source>
        <dbReference type="EnsemblFungi" id="FOXG_14246P0"/>
    </source>
</evidence>
<keyword evidence="1" id="KW-0732">Signal</keyword>
<accession>A0A0C4DHX7</accession>
<reference evidence="2" key="2">
    <citation type="submission" date="2025-08" db="UniProtKB">
        <authorList>
            <consortium name="EnsemblFungi"/>
        </authorList>
    </citation>
    <scope>IDENTIFICATION</scope>
    <source>
        <strain evidence="2">4287 / CBS 123668 / FGSC 9935 / NRRL 34936</strain>
    </source>
</reference>
<protein>
    <submittedName>
        <fullName evidence="2">Secreted in xylem 6Secreted in xylem Six6</fullName>
    </submittedName>
</protein>
<dbReference type="Proteomes" id="UP000002489">
    <property type="component" value="Unassembled WGS sequence"/>
</dbReference>
<reference evidence="3" key="1">
    <citation type="journal article" date="2012" name="Mol. Plant Microbe Interact.">
        <title>A highly conserved effector in Fusarium oxysporum is required for full virulence on Arabidopsis.</title>
        <authorList>
            <person name="Thatcher L.F."/>
            <person name="Gardiner D.M."/>
            <person name="Kazan K."/>
            <person name="Manners J."/>
        </authorList>
    </citation>
    <scope>NUCLEOTIDE SEQUENCE [LARGE SCALE GENOMIC DNA]</scope>
    <source>
        <strain evidence="3">Fo5176</strain>
    </source>
</reference>
<evidence type="ECO:0000313" key="3">
    <source>
        <dbReference type="Proteomes" id="UP000002489"/>
    </source>
</evidence>
<dbReference type="STRING" id="426428.A0A0C4DHX7"/>
<name>A0A0C4DHX7_FUSOF</name>
<evidence type="ECO:0000256" key="1">
    <source>
        <dbReference type="SAM" id="SignalP"/>
    </source>
</evidence>
<dbReference type="EnsemblFungi" id="FOXG_14246T0">
    <property type="protein sequence ID" value="FOXG_14246P0"/>
    <property type="gene ID" value="FOXG_14246"/>
</dbReference>
<proteinExistence type="predicted"/>
<feature type="chain" id="PRO_5002181480" evidence="1">
    <location>
        <begin position="17"/>
        <end position="229"/>
    </location>
</feature>
<feature type="signal peptide" evidence="1">
    <location>
        <begin position="1"/>
        <end position="16"/>
    </location>
</feature>
<sequence length="229" mass="25088">MKLALIASILAAGCVAGPLAQTESESADVAEHTINYIDIAPEEFEPPKANLSSLVSRDTLPVSTCPAGQKYDRSVCYKADKIRSFCVANPRSNREKITDTPCQPREICVQRNLSNGKSFAKCIPIVDLVEWKTSANGNKEGCTTTSVNPAGYHHLGTIVYDINKNPIEVDKISYFGEPGNVNEGIGGSTSYFSSDNFQFSKSRYMKSRDMPCIFSGGYGNLNAYTWSWE</sequence>